<evidence type="ECO:0000313" key="1">
    <source>
        <dbReference type="EMBL" id="EFX75694.1"/>
    </source>
</evidence>
<dbReference type="AlphaFoldDB" id="E9GXN9"/>
<keyword evidence="2" id="KW-1185">Reference proteome</keyword>
<protein>
    <submittedName>
        <fullName evidence="1">Uncharacterized protein</fullName>
    </submittedName>
</protein>
<proteinExistence type="predicted"/>
<dbReference type="Proteomes" id="UP000000305">
    <property type="component" value="Unassembled WGS sequence"/>
</dbReference>
<dbReference type="InParanoid" id="E9GXN9"/>
<sequence>MYLHVMPRRRREDGHQNISVNPLSATPLFSPSSFARAALVGLVVYKPRGRRVAKPKICRKASLLGNAP</sequence>
<dbReference type="HOGENOM" id="CLU_191702_0_0_1"/>
<dbReference type="PhylomeDB" id="E9GXN9"/>
<organism evidence="1 2">
    <name type="scientific">Daphnia pulex</name>
    <name type="common">Water flea</name>
    <dbReference type="NCBI Taxonomy" id="6669"/>
    <lineage>
        <taxon>Eukaryota</taxon>
        <taxon>Metazoa</taxon>
        <taxon>Ecdysozoa</taxon>
        <taxon>Arthropoda</taxon>
        <taxon>Crustacea</taxon>
        <taxon>Branchiopoda</taxon>
        <taxon>Diplostraca</taxon>
        <taxon>Cladocera</taxon>
        <taxon>Anomopoda</taxon>
        <taxon>Daphniidae</taxon>
        <taxon>Daphnia</taxon>
    </lineage>
</organism>
<dbReference type="KEGG" id="dpx:DAPPUDRAFT_249987"/>
<name>E9GXN9_DAPPU</name>
<dbReference type="EMBL" id="GL732573">
    <property type="protein sequence ID" value="EFX75694.1"/>
    <property type="molecule type" value="Genomic_DNA"/>
</dbReference>
<evidence type="ECO:0000313" key="2">
    <source>
        <dbReference type="Proteomes" id="UP000000305"/>
    </source>
</evidence>
<gene>
    <name evidence="1" type="ORF">DAPPUDRAFT_249987</name>
</gene>
<accession>E9GXN9</accession>
<reference evidence="1 2" key="1">
    <citation type="journal article" date="2011" name="Science">
        <title>The ecoresponsive genome of Daphnia pulex.</title>
        <authorList>
            <person name="Colbourne J.K."/>
            <person name="Pfrender M.E."/>
            <person name="Gilbert D."/>
            <person name="Thomas W.K."/>
            <person name="Tucker A."/>
            <person name="Oakley T.H."/>
            <person name="Tokishita S."/>
            <person name="Aerts A."/>
            <person name="Arnold G.J."/>
            <person name="Basu M.K."/>
            <person name="Bauer D.J."/>
            <person name="Caceres C.E."/>
            <person name="Carmel L."/>
            <person name="Casola C."/>
            <person name="Choi J.H."/>
            <person name="Detter J.C."/>
            <person name="Dong Q."/>
            <person name="Dusheyko S."/>
            <person name="Eads B.D."/>
            <person name="Frohlich T."/>
            <person name="Geiler-Samerotte K.A."/>
            <person name="Gerlach D."/>
            <person name="Hatcher P."/>
            <person name="Jogdeo S."/>
            <person name="Krijgsveld J."/>
            <person name="Kriventseva E.V."/>
            <person name="Kultz D."/>
            <person name="Laforsch C."/>
            <person name="Lindquist E."/>
            <person name="Lopez J."/>
            <person name="Manak J.R."/>
            <person name="Muller J."/>
            <person name="Pangilinan J."/>
            <person name="Patwardhan R.P."/>
            <person name="Pitluck S."/>
            <person name="Pritham E.J."/>
            <person name="Rechtsteiner A."/>
            <person name="Rho M."/>
            <person name="Rogozin I.B."/>
            <person name="Sakarya O."/>
            <person name="Salamov A."/>
            <person name="Schaack S."/>
            <person name="Shapiro H."/>
            <person name="Shiga Y."/>
            <person name="Skalitzky C."/>
            <person name="Smith Z."/>
            <person name="Souvorov A."/>
            <person name="Sung W."/>
            <person name="Tang Z."/>
            <person name="Tsuchiya D."/>
            <person name="Tu H."/>
            <person name="Vos H."/>
            <person name="Wang M."/>
            <person name="Wolf Y.I."/>
            <person name="Yamagata H."/>
            <person name="Yamada T."/>
            <person name="Ye Y."/>
            <person name="Shaw J.R."/>
            <person name="Andrews J."/>
            <person name="Crease T.J."/>
            <person name="Tang H."/>
            <person name="Lucas S.M."/>
            <person name="Robertson H.M."/>
            <person name="Bork P."/>
            <person name="Koonin E.V."/>
            <person name="Zdobnov E.M."/>
            <person name="Grigoriev I.V."/>
            <person name="Lynch M."/>
            <person name="Boore J.L."/>
        </authorList>
    </citation>
    <scope>NUCLEOTIDE SEQUENCE [LARGE SCALE GENOMIC DNA]</scope>
</reference>